<accession>A0A1M7Y535</accession>
<evidence type="ECO:0000313" key="1">
    <source>
        <dbReference type="EMBL" id="SHO47538.1"/>
    </source>
</evidence>
<gene>
    <name evidence="1" type="ORF">SAMN02745217_01569</name>
</gene>
<dbReference type="NCBIfam" id="NF038032">
    <property type="entry name" value="CehA_McbA_metalo"/>
    <property type="match status" value="1"/>
</dbReference>
<protein>
    <recommendedName>
        <fullName evidence="3">Polymerase/histidinol phosphatase N-terminal domain-containing protein</fullName>
    </recommendedName>
</protein>
<dbReference type="SUPFAM" id="SSF89550">
    <property type="entry name" value="PHP domain-like"/>
    <property type="match status" value="1"/>
</dbReference>
<keyword evidence="2" id="KW-1185">Reference proteome</keyword>
<dbReference type="AlphaFoldDB" id="A0A1M7Y535"/>
<dbReference type="STRING" id="1121345.SAMN02745217_01569"/>
<organism evidence="1 2">
    <name type="scientific">Anaerocolumna xylanovorans DSM 12503</name>
    <dbReference type="NCBI Taxonomy" id="1121345"/>
    <lineage>
        <taxon>Bacteria</taxon>
        <taxon>Bacillati</taxon>
        <taxon>Bacillota</taxon>
        <taxon>Clostridia</taxon>
        <taxon>Lachnospirales</taxon>
        <taxon>Lachnospiraceae</taxon>
        <taxon>Anaerocolumna</taxon>
    </lineage>
</organism>
<dbReference type="Proteomes" id="UP000184612">
    <property type="component" value="Unassembled WGS sequence"/>
</dbReference>
<sequence length="484" mass="54795">MQKEIIINKNIVSAFFEIDKPEESLWIKIETDEKVPMTVLLFNPEKVFCGNVIPGIGSFIREIYISKEVCTLTGLKHELSGGKYALIFLYGGSFEKGAYTVKLSVETDSRKSYASYYCQNETSSGYSFDSLYSRETRYYKGDFHGHTIFSDGHNNIEEAAGILEDRKLDFMAFTEHNGIAFGESIPSCLLIPSMELTLPIGHMNIHGIQSGNMLSGLLDLAVKAATEETEAEIGFDEIWRGAVSFLSEEANLSLNHMFLTPWQFCKEDYDLSGLHTLEVICDPTYKDSPEANDKAAAFLDFLWNKGRHLYGIGGSDSHNRPEELYENSEEPSLYGDPATYVYCEGLSVNNLIKGIKKGHCYAARYVNLDISICQGKYLPGDEITEQEEIEYRVTVRNVAKPMYGVFLLNGGKLKEQALSEGSQMTCKICPNGDWWFRFGIYDEESHVICYVNPIYKESGAPKVQPDFKILWEEFHEQYDKRNSV</sequence>
<dbReference type="Gene3D" id="3.20.20.140">
    <property type="entry name" value="Metal-dependent hydrolases"/>
    <property type="match status" value="1"/>
</dbReference>
<dbReference type="InterPro" id="IPR016195">
    <property type="entry name" value="Pol/histidinol_Pase-like"/>
</dbReference>
<proteinExistence type="predicted"/>
<dbReference type="OrthoDB" id="9801679at2"/>
<reference evidence="1 2" key="1">
    <citation type="submission" date="2016-12" db="EMBL/GenBank/DDBJ databases">
        <authorList>
            <person name="Song W.-J."/>
            <person name="Kurnit D.M."/>
        </authorList>
    </citation>
    <scope>NUCLEOTIDE SEQUENCE [LARGE SCALE GENOMIC DNA]</scope>
    <source>
        <strain evidence="1 2">DSM 12503</strain>
    </source>
</reference>
<evidence type="ECO:0008006" key="3">
    <source>
        <dbReference type="Google" id="ProtNLM"/>
    </source>
</evidence>
<dbReference type="EMBL" id="FRFD01000004">
    <property type="protein sequence ID" value="SHO47538.1"/>
    <property type="molecule type" value="Genomic_DNA"/>
</dbReference>
<evidence type="ECO:0000313" key="2">
    <source>
        <dbReference type="Proteomes" id="UP000184612"/>
    </source>
</evidence>
<name>A0A1M7Y535_9FIRM</name>
<dbReference type="RefSeq" id="WP_073588273.1">
    <property type="nucleotide sequence ID" value="NZ_FRFD01000004.1"/>
</dbReference>